<feature type="domain" description="Large polyvalent protein associated" evidence="1">
    <location>
        <begin position="5"/>
        <end position="95"/>
    </location>
</feature>
<organism evidence="2 3">
    <name type="scientific">Robbsia betulipollinis</name>
    <dbReference type="NCBI Taxonomy" id="2981849"/>
    <lineage>
        <taxon>Bacteria</taxon>
        <taxon>Pseudomonadati</taxon>
        <taxon>Pseudomonadota</taxon>
        <taxon>Betaproteobacteria</taxon>
        <taxon>Burkholderiales</taxon>
        <taxon>Burkholderiaceae</taxon>
        <taxon>Robbsia</taxon>
    </lineage>
</organism>
<dbReference type="RefSeq" id="WP_267847779.1">
    <property type="nucleotide sequence ID" value="NZ_JAPMXC010000002.1"/>
</dbReference>
<protein>
    <recommendedName>
        <fullName evidence="1">Large polyvalent protein associated domain-containing protein</fullName>
    </recommendedName>
</protein>
<dbReference type="Proteomes" id="UP001082899">
    <property type="component" value="Unassembled WGS sequence"/>
</dbReference>
<dbReference type="InterPro" id="IPR041311">
    <property type="entry name" value="LPD29"/>
</dbReference>
<dbReference type="Pfam" id="PF18847">
    <property type="entry name" value="LPD29"/>
    <property type="match status" value="1"/>
</dbReference>
<comment type="caution">
    <text evidence="2">The sequence shown here is derived from an EMBL/GenBank/DDBJ whole genome shotgun (WGS) entry which is preliminary data.</text>
</comment>
<evidence type="ECO:0000313" key="3">
    <source>
        <dbReference type="Proteomes" id="UP001082899"/>
    </source>
</evidence>
<name>A0ABT3ZMZ0_9BURK</name>
<accession>A0ABT3ZMZ0</accession>
<reference evidence="2" key="1">
    <citation type="submission" date="2022-11" db="EMBL/GenBank/DDBJ databases">
        <title>Robbsia betulipollinis sp. nov., isolated from pollen of birch (Betula pendula).</title>
        <authorList>
            <person name="Shi H."/>
            <person name="Ambika Manirajan B."/>
            <person name="Ratering S."/>
            <person name="Geissler-Plaum R."/>
            <person name="Schnell S."/>
        </authorList>
    </citation>
    <scope>NUCLEOTIDE SEQUENCE</scope>
    <source>
        <strain evidence="2">Bb-Pol-6</strain>
    </source>
</reference>
<dbReference type="EMBL" id="JAPMXC010000002">
    <property type="protein sequence ID" value="MCY0387921.1"/>
    <property type="molecule type" value="Genomic_DNA"/>
</dbReference>
<sequence length="203" mass="21982">MKYLSCAETAKLVRQALKEAFPRVNFSVRSKRYSGGASISVRWTDGPNDAQVSAITSGFAGAYFDGSIDYQGSVYHMLQGKQVSFGADFIFTTRDDSEAAVERAIGHVYRKFEGNFGNSCVPRPTVKAYVMGELWSVRLPGLHDWNGQNLQTEIGAVIAKHTFTPKVGKSATALSVFVTHDDGYSKTSGSGMSAVNVDSGDDE</sequence>
<evidence type="ECO:0000313" key="2">
    <source>
        <dbReference type="EMBL" id="MCY0387921.1"/>
    </source>
</evidence>
<evidence type="ECO:0000259" key="1">
    <source>
        <dbReference type="Pfam" id="PF18847"/>
    </source>
</evidence>
<gene>
    <name evidence="2" type="ORF">OVY01_11875</name>
</gene>
<proteinExistence type="predicted"/>
<keyword evidence="3" id="KW-1185">Reference proteome</keyword>